<dbReference type="GO" id="GO:0003723">
    <property type="term" value="F:RNA binding"/>
    <property type="evidence" value="ECO:0007669"/>
    <property type="project" value="UniProtKB-UniRule"/>
</dbReference>
<proteinExistence type="predicted"/>
<dbReference type="Proteomes" id="UP000318582">
    <property type="component" value="Unassembled WGS sequence"/>
</dbReference>
<feature type="region of interest" description="Disordered" evidence="3">
    <location>
        <begin position="493"/>
        <end position="556"/>
    </location>
</feature>
<name>A0A507DRY4_9FUNG</name>
<dbReference type="Pfam" id="PF00013">
    <property type="entry name" value="KH_1"/>
    <property type="match status" value="3"/>
</dbReference>
<sequence length="556" mass="58079">MTYNGESDAAPTSAEPNNEDKAHMFSAAVEKAKAIAARLAAAGKAQSEIPDDPVSLSNKRTHSEVDDYKPPSSGYRREDFQSESKRPATESDRYGGGDDNQQYGGMGGSRPRFGLGHSDSPAGSSMSHYGPGAGGGRVSEEMSVPNEYVGLIIGRSGENMKKIERTCNVKVQFAPAVGNEQDRRTTITGAPQDVAEAKGMIQEQINQGLGPGPRTQAPMQYQAPAGQSENMSIPAHKVGLVIGRGGETIHSLQDRSGARITVTPEGPGEQGSQMRTIQISGGLNAIDMARHLIDELVNAPGPRGGPGGYGMQAQGEVIKVHTERVGLVIGRGGEVVKNIQSQCDVRIKIDQNADGEGNRTVTITGPPENIERAKEMVMDRVQGRRENGPPFGGGGGYQQQGGYGGYGGGGGGGFGGNQGYGQGGGGYGGDYSQQQGYEQAPGSAYPGWDQQQQQQQGADGQGYDHEAWAAYYAQCQAYYQQYPEMAQQAYPGAEGAAAPGTGAEEHHYQQAAVASSAPPAESDSSNAAPPADAQPSADQAQPPPPPPSGDQDEAAK</sequence>
<keyword evidence="2" id="KW-0694">RNA-binding</keyword>
<dbReference type="PROSITE" id="PS50084">
    <property type="entry name" value="KH_TYPE_1"/>
    <property type="match status" value="3"/>
</dbReference>
<dbReference type="InterPro" id="IPR036612">
    <property type="entry name" value="KH_dom_type_1_sf"/>
</dbReference>
<feature type="domain" description="K Homology" evidence="4">
    <location>
        <begin position="225"/>
        <end position="298"/>
    </location>
</feature>
<keyword evidence="6" id="KW-1185">Reference proteome</keyword>
<dbReference type="InterPro" id="IPR004088">
    <property type="entry name" value="KH_dom_type_1"/>
</dbReference>
<feature type="compositionally biased region" description="Low complexity" evidence="3">
    <location>
        <begin position="449"/>
        <end position="458"/>
    </location>
</feature>
<feature type="region of interest" description="Disordered" evidence="3">
    <location>
        <begin position="1"/>
        <end position="23"/>
    </location>
</feature>
<dbReference type="AlphaFoldDB" id="A0A507DRY4"/>
<evidence type="ECO:0000256" key="1">
    <source>
        <dbReference type="ARBA" id="ARBA00022737"/>
    </source>
</evidence>
<evidence type="ECO:0000313" key="6">
    <source>
        <dbReference type="Proteomes" id="UP000318582"/>
    </source>
</evidence>
<feature type="domain" description="K Homology" evidence="4">
    <location>
        <begin position="136"/>
        <end position="206"/>
    </location>
</feature>
<feature type="compositionally biased region" description="Basic and acidic residues" evidence="3">
    <location>
        <begin position="61"/>
        <end position="96"/>
    </location>
</feature>
<dbReference type="CDD" id="cd00105">
    <property type="entry name" value="KH-I"/>
    <property type="match status" value="1"/>
</dbReference>
<dbReference type="InterPro" id="IPR004087">
    <property type="entry name" value="KH_dom"/>
</dbReference>
<evidence type="ECO:0000256" key="3">
    <source>
        <dbReference type="SAM" id="MobiDB-lite"/>
    </source>
</evidence>
<dbReference type="Gene3D" id="3.30.1370.10">
    <property type="entry name" value="K Homology domain, type 1"/>
    <property type="match status" value="3"/>
</dbReference>
<dbReference type="PANTHER" id="PTHR10288">
    <property type="entry name" value="KH DOMAIN CONTAINING RNA BINDING PROTEIN"/>
    <property type="match status" value="1"/>
</dbReference>
<dbReference type="EMBL" id="QEAQ01000177">
    <property type="protein sequence ID" value="TPX54012.1"/>
    <property type="molecule type" value="Genomic_DNA"/>
</dbReference>
<feature type="region of interest" description="Disordered" evidence="3">
    <location>
        <begin position="37"/>
        <end position="139"/>
    </location>
</feature>
<dbReference type="STRING" id="109895.A0A507DRY4"/>
<dbReference type="SUPFAM" id="SSF54791">
    <property type="entry name" value="Eukaryotic type KH-domain (KH-domain type I)"/>
    <property type="match status" value="3"/>
</dbReference>
<keyword evidence="1" id="KW-0677">Repeat</keyword>
<dbReference type="SMART" id="SM00322">
    <property type="entry name" value="KH"/>
    <property type="match status" value="3"/>
</dbReference>
<comment type="caution">
    <text evidence="5">The sequence shown here is derived from an EMBL/GenBank/DDBJ whole genome shotgun (WGS) entry which is preliminary data.</text>
</comment>
<evidence type="ECO:0000256" key="2">
    <source>
        <dbReference type="PROSITE-ProRule" id="PRU00117"/>
    </source>
</evidence>
<gene>
    <name evidence="5" type="ORF">PhCBS80983_g06086</name>
</gene>
<accession>A0A507DRY4</accession>
<reference evidence="5 6" key="1">
    <citation type="journal article" date="2019" name="Sci. Rep.">
        <title>Comparative genomics of chytrid fungi reveal insights into the obligate biotrophic and pathogenic lifestyle of Synchytrium endobioticum.</title>
        <authorList>
            <person name="van de Vossenberg B.T.L.H."/>
            <person name="Warris S."/>
            <person name="Nguyen H.D.T."/>
            <person name="van Gent-Pelzer M.P.E."/>
            <person name="Joly D.L."/>
            <person name="van de Geest H.C."/>
            <person name="Bonants P.J.M."/>
            <person name="Smith D.S."/>
            <person name="Levesque C.A."/>
            <person name="van der Lee T.A.J."/>
        </authorList>
    </citation>
    <scope>NUCLEOTIDE SEQUENCE [LARGE SCALE GENOMIC DNA]</scope>
    <source>
        <strain evidence="5 6">CBS 809.83</strain>
    </source>
</reference>
<feature type="compositionally biased region" description="Low complexity" evidence="3">
    <location>
        <begin position="493"/>
        <end position="502"/>
    </location>
</feature>
<evidence type="ECO:0000313" key="5">
    <source>
        <dbReference type="EMBL" id="TPX54012.1"/>
    </source>
</evidence>
<feature type="region of interest" description="Disordered" evidence="3">
    <location>
        <begin position="425"/>
        <end position="461"/>
    </location>
</feature>
<feature type="domain" description="K Homology" evidence="4">
    <location>
        <begin position="312"/>
        <end position="382"/>
    </location>
</feature>
<feature type="compositionally biased region" description="Low complexity" evidence="3">
    <location>
        <begin position="509"/>
        <end position="540"/>
    </location>
</feature>
<evidence type="ECO:0000259" key="4">
    <source>
        <dbReference type="SMART" id="SM00322"/>
    </source>
</evidence>
<organism evidence="5 6">
    <name type="scientific">Powellomyces hirtus</name>
    <dbReference type="NCBI Taxonomy" id="109895"/>
    <lineage>
        <taxon>Eukaryota</taxon>
        <taxon>Fungi</taxon>
        <taxon>Fungi incertae sedis</taxon>
        <taxon>Chytridiomycota</taxon>
        <taxon>Chytridiomycota incertae sedis</taxon>
        <taxon>Chytridiomycetes</taxon>
        <taxon>Spizellomycetales</taxon>
        <taxon>Powellomycetaceae</taxon>
        <taxon>Powellomyces</taxon>
    </lineage>
</organism>
<protein>
    <recommendedName>
        <fullName evidence="4">K Homology domain-containing protein</fullName>
    </recommendedName>
</protein>